<reference evidence="1 2" key="1">
    <citation type="submission" date="2015-09" db="EMBL/GenBank/DDBJ databases">
        <title>Genome announcement of multiple Pseudomonas syringae strains.</title>
        <authorList>
            <person name="Thakur S."/>
            <person name="Wang P.W."/>
            <person name="Gong Y."/>
            <person name="Weir B.S."/>
            <person name="Guttman D.S."/>
        </authorList>
    </citation>
    <scope>NUCLEOTIDE SEQUENCE [LARGE SCALE GENOMIC DNA]</scope>
    <source>
        <strain evidence="1 2">ICMP3963</strain>
    </source>
</reference>
<dbReference type="Gene3D" id="2.160.20.10">
    <property type="entry name" value="Single-stranded right-handed beta-helix, Pectin lyase-like"/>
    <property type="match status" value="1"/>
</dbReference>
<gene>
    <name evidence="1" type="ORF">ALO40_05478</name>
</gene>
<feature type="non-terminal residue" evidence="1">
    <location>
        <position position="83"/>
    </location>
</feature>
<evidence type="ECO:0000313" key="2">
    <source>
        <dbReference type="Proteomes" id="UP000050317"/>
    </source>
</evidence>
<dbReference type="GO" id="GO:0016829">
    <property type="term" value="F:lyase activity"/>
    <property type="evidence" value="ECO:0007669"/>
    <property type="project" value="UniProtKB-KW"/>
</dbReference>
<evidence type="ECO:0000313" key="1">
    <source>
        <dbReference type="EMBL" id="KPZ22620.1"/>
    </source>
</evidence>
<keyword evidence="1" id="KW-0456">Lyase</keyword>
<dbReference type="PATRIC" id="fig|251703.9.peg.4501"/>
<name>A0A0Q0EHI9_9PSED</name>
<proteinExistence type="predicted"/>
<dbReference type="EMBL" id="LJRR01000081">
    <property type="protein sequence ID" value="KPZ22620.1"/>
    <property type="molecule type" value="Genomic_DNA"/>
</dbReference>
<accession>A0A0Q0EHI9</accession>
<dbReference type="SUPFAM" id="SSF51126">
    <property type="entry name" value="Pectin lyase-like"/>
    <property type="match status" value="1"/>
</dbReference>
<comment type="caution">
    <text evidence="1">The sequence shown here is derived from an EMBL/GenBank/DDBJ whole genome shotgun (WGS) entry which is preliminary data.</text>
</comment>
<dbReference type="InterPro" id="IPR011050">
    <property type="entry name" value="Pectin_lyase_fold/virulence"/>
</dbReference>
<dbReference type="Proteomes" id="UP000050317">
    <property type="component" value="Unassembled WGS sequence"/>
</dbReference>
<dbReference type="InterPro" id="IPR012334">
    <property type="entry name" value="Pectin_lyas_fold"/>
</dbReference>
<protein>
    <submittedName>
        <fullName evidence="1">Pectin lyase</fullName>
    </submittedName>
</protein>
<dbReference type="AlphaFoldDB" id="A0A0Q0EHI9"/>
<organism evidence="1 2">
    <name type="scientific">Pseudomonas syringae pv. viburni</name>
    <dbReference type="NCBI Taxonomy" id="251703"/>
    <lineage>
        <taxon>Bacteria</taxon>
        <taxon>Pseudomonadati</taxon>
        <taxon>Pseudomonadota</taxon>
        <taxon>Gammaproteobacteria</taxon>
        <taxon>Pseudomonadales</taxon>
        <taxon>Pseudomonadaceae</taxon>
        <taxon>Pseudomonas</taxon>
    </lineage>
</organism>
<sequence length="83" mass="8635">MSSRPPRICLEAQLMRPLPFVLKSRFMQCAAAVLLTLAGPQYLPAADLPEGFAKGVTGGGSAAAVHPSTLDDLRSALCASHDA</sequence>